<dbReference type="Proteomes" id="UP001642360">
    <property type="component" value="Unassembled WGS sequence"/>
</dbReference>
<reference evidence="2 3" key="1">
    <citation type="submission" date="2024-02" db="EMBL/GenBank/DDBJ databases">
        <authorList>
            <person name="Vignale AGUSTIN F."/>
            <person name="Sosa J E."/>
            <person name="Modenutti C."/>
        </authorList>
    </citation>
    <scope>NUCLEOTIDE SEQUENCE [LARGE SCALE GENOMIC DNA]</scope>
</reference>
<sequence>SPPSRLPSSLWNVKWRNGVKEDDHAVEFTYLLEYSRRDNRLSTTMIIKSRERAFKVRTEQEIKEVTTMQDKEPFSDNEATTMHNKKPSSVQRLSCPQPLATSRAWGMGGK</sequence>
<dbReference type="AlphaFoldDB" id="A0ABC8T008"/>
<feature type="compositionally biased region" description="Polar residues" evidence="1">
    <location>
        <begin position="77"/>
        <end position="94"/>
    </location>
</feature>
<keyword evidence="3" id="KW-1185">Reference proteome</keyword>
<organism evidence="2 3">
    <name type="scientific">Ilex paraguariensis</name>
    <name type="common">yerba mate</name>
    <dbReference type="NCBI Taxonomy" id="185542"/>
    <lineage>
        <taxon>Eukaryota</taxon>
        <taxon>Viridiplantae</taxon>
        <taxon>Streptophyta</taxon>
        <taxon>Embryophyta</taxon>
        <taxon>Tracheophyta</taxon>
        <taxon>Spermatophyta</taxon>
        <taxon>Magnoliopsida</taxon>
        <taxon>eudicotyledons</taxon>
        <taxon>Gunneridae</taxon>
        <taxon>Pentapetalae</taxon>
        <taxon>asterids</taxon>
        <taxon>campanulids</taxon>
        <taxon>Aquifoliales</taxon>
        <taxon>Aquifoliaceae</taxon>
        <taxon>Ilex</taxon>
    </lineage>
</organism>
<comment type="caution">
    <text evidence="2">The sequence shown here is derived from an EMBL/GenBank/DDBJ whole genome shotgun (WGS) entry which is preliminary data.</text>
</comment>
<name>A0ABC8T008_9AQUA</name>
<proteinExistence type="predicted"/>
<feature type="non-terminal residue" evidence="2">
    <location>
        <position position="1"/>
    </location>
</feature>
<accession>A0ABC8T008</accession>
<dbReference type="EMBL" id="CAUOFW020003946">
    <property type="protein sequence ID" value="CAK9162771.1"/>
    <property type="molecule type" value="Genomic_DNA"/>
</dbReference>
<feature type="region of interest" description="Disordered" evidence="1">
    <location>
        <begin position="69"/>
        <end position="110"/>
    </location>
</feature>
<evidence type="ECO:0000313" key="3">
    <source>
        <dbReference type="Proteomes" id="UP001642360"/>
    </source>
</evidence>
<evidence type="ECO:0000313" key="2">
    <source>
        <dbReference type="EMBL" id="CAK9162771.1"/>
    </source>
</evidence>
<protein>
    <submittedName>
        <fullName evidence="2">Uncharacterized protein</fullName>
    </submittedName>
</protein>
<evidence type="ECO:0000256" key="1">
    <source>
        <dbReference type="SAM" id="MobiDB-lite"/>
    </source>
</evidence>
<gene>
    <name evidence="2" type="ORF">ILEXP_LOCUS31716</name>
</gene>